<dbReference type="EMBL" id="FMZC01000021">
    <property type="protein sequence ID" value="SDE58360.1"/>
    <property type="molecule type" value="Genomic_DNA"/>
</dbReference>
<feature type="compositionally biased region" description="Basic and acidic residues" evidence="1">
    <location>
        <begin position="469"/>
        <end position="481"/>
    </location>
</feature>
<reference evidence="4 5" key="1">
    <citation type="submission" date="2016-10" db="EMBL/GenBank/DDBJ databases">
        <authorList>
            <person name="de Groot N.N."/>
        </authorList>
    </citation>
    <scope>NUCLEOTIDE SEQUENCE [LARGE SCALE GENOMIC DNA]</scope>
    <source>
        <strain evidence="4 5">DSM 16619</strain>
    </source>
</reference>
<feature type="compositionally biased region" description="Low complexity" evidence="1">
    <location>
        <begin position="824"/>
        <end position="838"/>
    </location>
</feature>
<evidence type="ECO:0000259" key="3">
    <source>
        <dbReference type="Pfam" id="PF21726"/>
    </source>
</evidence>
<protein>
    <submittedName>
        <fullName evidence="4">Haemagluttinin repeat-containing protein</fullName>
    </submittedName>
</protein>
<feature type="non-terminal residue" evidence="4">
    <location>
        <position position="1"/>
    </location>
</feature>
<dbReference type="Gene3D" id="3.40.1350.120">
    <property type="match status" value="1"/>
</dbReference>
<name>A0A1G7E4A7_9BURK</name>
<evidence type="ECO:0000313" key="4">
    <source>
        <dbReference type="EMBL" id="SDE58360.1"/>
    </source>
</evidence>
<dbReference type="STRING" id="187868.SAMN05192589_12167"/>
<dbReference type="InterPro" id="IPR033806">
    <property type="entry name" value="CDI_toxin_Bp1026b-like"/>
</dbReference>
<accession>A0A1G7E4A7</accession>
<dbReference type="GO" id="GO:0004549">
    <property type="term" value="F:tRNA-specific ribonuclease activity"/>
    <property type="evidence" value="ECO:0007669"/>
    <property type="project" value="InterPro"/>
</dbReference>
<feature type="region of interest" description="Disordered" evidence="1">
    <location>
        <begin position="458"/>
        <end position="524"/>
    </location>
</feature>
<proteinExistence type="predicted"/>
<feature type="domain" description="DUF6862" evidence="3">
    <location>
        <begin position="662"/>
        <end position="730"/>
    </location>
</feature>
<feature type="region of interest" description="Disordered" evidence="1">
    <location>
        <begin position="1"/>
        <end position="22"/>
    </location>
</feature>
<dbReference type="InterPro" id="IPR040559">
    <property type="entry name" value="CdiA_C"/>
</dbReference>
<dbReference type="Pfam" id="PF13332">
    <property type="entry name" value="Fil_haemagg_2"/>
    <property type="match status" value="1"/>
</dbReference>
<dbReference type="Proteomes" id="UP000198781">
    <property type="component" value="Unassembled WGS sequence"/>
</dbReference>
<dbReference type="Pfam" id="PF21726">
    <property type="entry name" value="DUF6862"/>
    <property type="match status" value="1"/>
</dbReference>
<feature type="compositionally biased region" description="Polar residues" evidence="1">
    <location>
        <begin position="495"/>
        <end position="512"/>
    </location>
</feature>
<organism evidence="4 5">
    <name type="scientific">Paracidovorax valerianellae</name>
    <dbReference type="NCBI Taxonomy" id="187868"/>
    <lineage>
        <taxon>Bacteria</taxon>
        <taxon>Pseudomonadati</taxon>
        <taxon>Pseudomonadota</taxon>
        <taxon>Betaproteobacteria</taxon>
        <taxon>Burkholderiales</taxon>
        <taxon>Comamonadaceae</taxon>
        <taxon>Paracidovorax</taxon>
    </lineage>
</organism>
<feature type="region of interest" description="Disordered" evidence="1">
    <location>
        <begin position="810"/>
        <end position="888"/>
    </location>
</feature>
<sequence>DISIRAGTDSAAATTHTETKKSGLFSGGGFGITLGKQSTTTDHSNESQRAAASSVQSQGGNVAMVAGNRYEQEGSAVLAKGDVSIVGKTVDIHEARELERDKFETRAQQSGLTVTISNPVVSAVQGAQTVTRIAGAMGKTSDTRMQALGLAAAGMAASETYGQVGELIKDPGKAGSVGFNISLGSSQSRSTNAYQVDSAAGSQIKADGNVRITATQGDLRVRGSDIEAGKDVALVADKGNIILEASQNRFAEQNSNSSSSASVGIGINVGAQSGVSFNAGVSQSRGQGSGESVSYTNTHIRANGTASVQSGGDTTLRGATIVADAVRADVGGNLTIESLQDVSRYNEASRSGGLSVSVCLPPLCYGASSVGGSVGRTRIDSDYQSVVEQSGIRAGNGGFDVNVKGNTDLKGGAITSTQAAIDGGKNTFTTGGTLTQSDIENHAAYSASGYNVSGSVGFQMGDQGSAQTPEDRNAAANDKGKPGGSAGVGSDKGSAGSTTRSGISGVSGNTEARTGDAETGIKPIFDKGRVRDEVNAQITITAEFGARASKAVGDYADRKLQEAMNSGDQAEIDNWKEGGAGRVAMHALVGAAGGGLAGAVGAGMSQVAVAHLDSTLRELGVDDGVRQVLVGVAGTAVGAAVGGRAGAAASTNATLNNFLNHQELSERANKQSACHNGDAGACSRVRELDTLSAQRNEVIRDGMATTTVDQGLQIQQDLATVMVGLYDYKNQLQQELGATSDPGRRAELSNQISGADNNIRQLAGLGQDNLLSLYSKTNDENYWRGYKQLQASSSGNEIADVLMSGVALLGRDRKPNGSKPPRASETTGDTGSSEGGNSPRPAGGGETSPPPGKPTDVGTPAPNELVPPNTNGGELTGRPTRIRPAANDTEVRSLIRENQSAEILANNGFKVEQNPNIEGNKNPDYKINGEIFDNYAPSTGNVRNASSEIGGKVKKGQTDNVVINLADTKITADILQQQLISYPIPGLKKVLIIEKSGSIITIDFTKR</sequence>
<evidence type="ECO:0000313" key="5">
    <source>
        <dbReference type="Proteomes" id="UP000198781"/>
    </source>
</evidence>
<evidence type="ECO:0000256" key="1">
    <source>
        <dbReference type="SAM" id="MobiDB-lite"/>
    </source>
</evidence>
<feature type="compositionally biased region" description="Polar residues" evidence="1">
    <location>
        <begin position="458"/>
        <end position="468"/>
    </location>
</feature>
<feature type="domain" description="tRNA nuclease CdiA C-terminal" evidence="2">
    <location>
        <begin position="921"/>
        <end position="999"/>
    </location>
</feature>
<dbReference type="InterPro" id="IPR049271">
    <property type="entry name" value="DUF6862"/>
</dbReference>
<dbReference type="AlphaFoldDB" id="A0A1G7E4A7"/>
<dbReference type="InterPro" id="IPR025157">
    <property type="entry name" value="Hemagglutinin_rpt"/>
</dbReference>
<gene>
    <name evidence="4" type="ORF">SAMN05192589_12167</name>
</gene>
<dbReference type="Pfam" id="PF18451">
    <property type="entry name" value="CdiA_C"/>
    <property type="match status" value="1"/>
</dbReference>
<dbReference type="CDD" id="cd13442">
    <property type="entry name" value="CDI_toxin_Bp1026b-like"/>
    <property type="match status" value="1"/>
</dbReference>
<evidence type="ECO:0000259" key="2">
    <source>
        <dbReference type="Pfam" id="PF18451"/>
    </source>
</evidence>
<keyword evidence="5" id="KW-1185">Reference proteome</keyword>